<dbReference type="InterPro" id="IPR032710">
    <property type="entry name" value="NTF2-like_dom_sf"/>
</dbReference>
<proteinExistence type="predicted"/>
<dbReference type="EMBL" id="CABFNP030000615">
    <property type="protein sequence ID" value="CAI6058517.1"/>
    <property type="molecule type" value="Genomic_DNA"/>
</dbReference>
<protein>
    <submittedName>
        <fullName evidence="1">Uncharacterized protein</fullName>
    </submittedName>
</protein>
<gene>
    <name evidence="1" type="ORF">CCHLO57077_00015806</name>
</gene>
<dbReference type="Gene3D" id="3.10.450.50">
    <property type="match status" value="1"/>
</dbReference>
<evidence type="ECO:0000313" key="1">
    <source>
        <dbReference type="EMBL" id="CAI6058517.1"/>
    </source>
</evidence>
<dbReference type="SUPFAM" id="SSF54427">
    <property type="entry name" value="NTF2-like"/>
    <property type="match status" value="1"/>
</dbReference>
<dbReference type="AlphaFoldDB" id="A0AA35LSP7"/>
<evidence type="ECO:0000313" key="2">
    <source>
        <dbReference type="Proteomes" id="UP001160390"/>
    </source>
</evidence>
<reference evidence="1" key="1">
    <citation type="submission" date="2023-01" db="EMBL/GenBank/DDBJ databases">
        <authorList>
            <person name="Piombo E."/>
        </authorList>
    </citation>
    <scope>NUCLEOTIDE SEQUENCE</scope>
</reference>
<comment type="caution">
    <text evidence="1">The sequence shown here is derived from an EMBL/GenBank/DDBJ whole genome shotgun (WGS) entry which is preliminary data.</text>
</comment>
<dbReference type="Proteomes" id="UP001160390">
    <property type="component" value="Unassembled WGS sequence"/>
</dbReference>
<organism evidence="1 2">
    <name type="scientific">Clonostachys chloroleuca</name>
    <dbReference type="NCBI Taxonomy" id="1926264"/>
    <lineage>
        <taxon>Eukaryota</taxon>
        <taxon>Fungi</taxon>
        <taxon>Dikarya</taxon>
        <taxon>Ascomycota</taxon>
        <taxon>Pezizomycotina</taxon>
        <taxon>Sordariomycetes</taxon>
        <taxon>Hypocreomycetidae</taxon>
        <taxon>Hypocreales</taxon>
        <taxon>Bionectriaceae</taxon>
        <taxon>Clonostachys</taxon>
    </lineage>
</organism>
<keyword evidence="2" id="KW-1185">Reference proteome</keyword>
<accession>A0AA35LSP7</accession>
<name>A0AA35LSP7_9HYPO</name>
<sequence length="151" mass="16660">MAPSPREIERLLSQKPLHEHVKGDDPGSMLHFGGLEDIFDDNIHIQIPGLDVDIHGVAQLEADEVHPNVPNMTDIIDTSHPVHAPPPHVIGGGDDDHAVIILTSKAMTKSGKPWDHETIALLHFNSSNKIDSIKLYIDTKHVHEHHKAHGI</sequence>